<sequence length="142" mass="16148">MPLPQVVIDTNVIVAGLRSRRGSAFQLLTLIDTGQFDIHLSVPLVLEYTEVLLRELPNLCLSREEVDDLIDFYCAVGVQHEIFFLWRPFLRDPKDEMVLELAVKAGCQSIITYNTRDFAGIEQFGLNVLEPSEFLRLIGKLP</sequence>
<evidence type="ECO:0000313" key="2">
    <source>
        <dbReference type="EMBL" id="OPF15745.1"/>
    </source>
</evidence>
<dbReference type="PANTHER" id="PTHR34610:SF3">
    <property type="entry name" value="SSL7007 PROTEIN"/>
    <property type="match status" value="1"/>
</dbReference>
<dbReference type="InterPro" id="IPR002850">
    <property type="entry name" value="PIN_toxin-like"/>
</dbReference>
<evidence type="ECO:0000259" key="1">
    <source>
        <dbReference type="Pfam" id="PF13470"/>
    </source>
</evidence>
<dbReference type="PANTHER" id="PTHR34610">
    <property type="entry name" value="SSL7007 PROTEIN"/>
    <property type="match status" value="1"/>
</dbReference>
<evidence type="ECO:0000313" key="3">
    <source>
        <dbReference type="Proteomes" id="UP000189835"/>
    </source>
</evidence>
<reference evidence="2 3" key="1">
    <citation type="submission" date="2017-02" db="EMBL/GenBank/DDBJ databases">
        <title>Genome sequence of Microcystis aeruginosa KW.</title>
        <authorList>
            <person name="Oh H.-M."/>
            <person name="Ahn C.-Y."/>
            <person name="Jeong H."/>
            <person name="Srivastava A."/>
            <person name="Lee H.-G."/>
            <person name="Kang S.-R."/>
        </authorList>
    </citation>
    <scope>NUCLEOTIDE SEQUENCE [LARGE SCALE GENOMIC DNA]</scope>
    <source>
        <strain evidence="2 3">KW</strain>
    </source>
</reference>
<dbReference type="RefSeq" id="WP_079209789.1">
    <property type="nucleotide sequence ID" value="NZ_MVGR01000005.1"/>
</dbReference>
<proteinExistence type="predicted"/>
<dbReference type="AlphaFoldDB" id="A0A1V4BNZ7"/>
<dbReference type="Pfam" id="PF13470">
    <property type="entry name" value="PIN_3"/>
    <property type="match status" value="1"/>
</dbReference>
<dbReference type="InterPro" id="IPR029060">
    <property type="entry name" value="PIN-like_dom_sf"/>
</dbReference>
<dbReference type="NCBIfam" id="TIGR00305">
    <property type="entry name" value="putative toxin-antitoxin system toxin component, PIN family"/>
    <property type="match status" value="1"/>
</dbReference>
<dbReference type="SUPFAM" id="SSF88723">
    <property type="entry name" value="PIN domain-like"/>
    <property type="match status" value="1"/>
</dbReference>
<dbReference type="InterPro" id="IPR002716">
    <property type="entry name" value="PIN_dom"/>
</dbReference>
<protein>
    <submittedName>
        <fullName evidence="2">Putative toxin-antitoxin system toxin component, PIN family</fullName>
    </submittedName>
</protein>
<dbReference type="Proteomes" id="UP000189835">
    <property type="component" value="Unassembled WGS sequence"/>
</dbReference>
<dbReference type="Gene3D" id="3.40.50.1010">
    <property type="entry name" value="5'-nuclease"/>
    <property type="match status" value="1"/>
</dbReference>
<comment type="caution">
    <text evidence="2">The sequence shown here is derived from an EMBL/GenBank/DDBJ whole genome shotgun (WGS) entry which is preliminary data.</text>
</comment>
<organism evidence="2 3">
    <name type="scientific">Microcystis aeruginosa KW</name>
    <dbReference type="NCBI Taxonomy" id="1960155"/>
    <lineage>
        <taxon>Bacteria</taxon>
        <taxon>Bacillati</taxon>
        <taxon>Cyanobacteriota</taxon>
        <taxon>Cyanophyceae</taxon>
        <taxon>Oscillatoriophycideae</taxon>
        <taxon>Chroococcales</taxon>
        <taxon>Microcystaceae</taxon>
        <taxon>Microcystis</taxon>
    </lineage>
</organism>
<gene>
    <name evidence="2" type="ORF">B1L04_25325</name>
</gene>
<name>A0A1V4BNZ7_MICAE</name>
<accession>A0A1V4BNZ7</accession>
<feature type="domain" description="PIN" evidence="1">
    <location>
        <begin position="6"/>
        <end position="116"/>
    </location>
</feature>
<dbReference type="EMBL" id="MVGR01000005">
    <property type="protein sequence ID" value="OPF15745.1"/>
    <property type="molecule type" value="Genomic_DNA"/>
</dbReference>